<evidence type="ECO:0000313" key="3">
    <source>
        <dbReference type="EMBL" id="RVW91745.1"/>
    </source>
</evidence>
<evidence type="ECO:0000313" key="4">
    <source>
        <dbReference type="Proteomes" id="UP000288805"/>
    </source>
</evidence>
<dbReference type="InterPro" id="IPR046960">
    <property type="entry name" value="PPR_At4g14850-like_plant"/>
</dbReference>
<feature type="repeat" description="PPR" evidence="2">
    <location>
        <begin position="57"/>
        <end position="91"/>
    </location>
</feature>
<dbReference type="Gene3D" id="1.25.40.10">
    <property type="entry name" value="Tetratricopeptide repeat domain"/>
    <property type="match status" value="1"/>
</dbReference>
<evidence type="ECO:0000256" key="2">
    <source>
        <dbReference type="PROSITE-ProRule" id="PRU00708"/>
    </source>
</evidence>
<dbReference type="GO" id="GO:0009451">
    <property type="term" value="P:RNA modification"/>
    <property type="evidence" value="ECO:0007669"/>
    <property type="project" value="InterPro"/>
</dbReference>
<proteinExistence type="predicted"/>
<dbReference type="InterPro" id="IPR011990">
    <property type="entry name" value="TPR-like_helical_dom_sf"/>
</dbReference>
<dbReference type="PANTHER" id="PTHR47926:SF456">
    <property type="entry name" value="PENTATRICOPEPTIDE REPEAT-CONTAINING PROTEIN ELI1, CHLOROPLASTIC"/>
    <property type="match status" value="1"/>
</dbReference>
<sequence>MEYLRTSDGSPRLEKVATRDRTWLICKQSVFHQERDAHSDDELDVAQVLFDGMDKKDDVCWNVMIDGYIQNGVPNGALVLFRRMLKAKAKPNEATMLPVFSTCGQLGSPESGRWVHSYNENNGIQFNVHIRMALAVMYSTLDNLEDVCLGFDKSDDKDVWNSMIVGYAMLRM</sequence>
<dbReference type="NCBIfam" id="TIGR00756">
    <property type="entry name" value="PPR"/>
    <property type="match status" value="1"/>
</dbReference>
<comment type="caution">
    <text evidence="3">The sequence shown here is derived from an EMBL/GenBank/DDBJ whole genome shotgun (WGS) entry which is preliminary data.</text>
</comment>
<evidence type="ECO:0000256" key="1">
    <source>
        <dbReference type="ARBA" id="ARBA00022737"/>
    </source>
</evidence>
<dbReference type="PANTHER" id="PTHR47926">
    <property type="entry name" value="PENTATRICOPEPTIDE REPEAT-CONTAINING PROTEIN"/>
    <property type="match status" value="1"/>
</dbReference>
<gene>
    <name evidence="3" type="primary">ELI1_3</name>
    <name evidence="3" type="ORF">CK203_045954</name>
</gene>
<name>A0A438I4W1_VITVI</name>
<dbReference type="AlphaFoldDB" id="A0A438I4W1"/>
<dbReference type="Proteomes" id="UP000288805">
    <property type="component" value="Unassembled WGS sequence"/>
</dbReference>
<accession>A0A438I4W1</accession>
<keyword evidence="1" id="KW-0677">Repeat</keyword>
<organism evidence="3 4">
    <name type="scientific">Vitis vinifera</name>
    <name type="common">Grape</name>
    <dbReference type="NCBI Taxonomy" id="29760"/>
    <lineage>
        <taxon>Eukaryota</taxon>
        <taxon>Viridiplantae</taxon>
        <taxon>Streptophyta</taxon>
        <taxon>Embryophyta</taxon>
        <taxon>Tracheophyta</taxon>
        <taxon>Spermatophyta</taxon>
        <taxon>Magnoliopsida</taxon>
        <taxon>eudicotyledons</taxon>
        <taxon>Gunneridae</taxon>
        <taxon>Pentapetalae</taxon>
        <taxon>rosids</taxon>
        <taxon>Vitales</taxon>
        <taxon>Vitaceae</taxon>
        <taxon>Viteae</taxon>
        <taxon>Vitis</taxon>
    </lineage>
</organism>
<dbReference type="PROSITE" id="PS51375">
    <property type="entry name" value="PPR"/>
    <property type="match status" value="1"/>
</dbReference>
<reference evidence="3 4" key="1">
    <citation type="journal article" date="2018" name="PLoS Genet.">
        <title>Population sequencing reveals clonal diversity and ancestral inbreeding in the grapevine cultivar Chardonnay.</title>
        <authorList>
            <person name="Roach M.J."/>
            <person name="Johnson D.L."/>
            <person name="Bohlmann J."/>
            <person name="van Vuuren H.J."/>
            <person name="Jones S.J."/>
            <person name="Pretorius I.S."/>
            <person name="Schmidt S.A."/>
            <person name="Borneman A.R."/>
        </authorList>
    </citation>
    <scope>NUCLEOTIDE SEQUENCE [LARGE SCALE GENOMIC DNA]</scope>
    <source>
        <strain evidence="4">cv. Chardonnay</strain>
        <tissue evidence="3">Leaf</tissue>
    </source>
</reference>
<dbReference type="EMBL" id="QGNW01000142">
    <property type="protein sequence ID" value="RVW91745.1"/>
    <property type="molecule type" value="Genomic_DNA"/>
</dbReference>
<protein>
    <submittedName>
        <fullName evidence="3">Pentatricopeptide repeat-containing protein ELI1, chloroplastic</fullName>
    </submittedName>
</protein>
<dbReference type="Pfam" id="PF13041">
    <property type="entry name" value="PPR_2"/>
    <property type="match status" value="1"/>
</dbReference>
<dbReference type="InterPro" id="IPR002885">
    <property type="entry name" value="PPR_rpt"/>
</dbReference>
<dbReference type="GO" id="GO:0003723">
    <property type="term" value="F:RNA binding"/>
    <property type="evidence" value="ECO:0007669"/>
    <property type="project" value="InterPro"/>
</dbReference>